<feature type="transmembrane region" description="Helical" evidence="1">
    <location>
        <begin position="12"/>
        <end position="31"/>
    </location>
</feature>
<gene>
    <name evidence="2" type="ORF">GCM10011395_17080</name>
</gene>
<dbReference type="EMBL" id="BMDW01000008">
    <property type="protein sequence ID" value="GGA47383.1"/>
    <property type="molecule type" value="Genomic_DNA"/>
</dbReference>
<keyword evidence="1" id="KW-1133">Transmembrane helix</keyword>
<evidence type="ECO:0000313" key="2">
    <source>
        <dbReference type="EMBL" id="GGA47383.1"/>
    </source>
</evidence>
<reference evidence="3" key="1">
    <citation type="journal article" date="2019" name="Int. J. Syst. Evol. Microbiol.">
        <title>The Global Catalogue of Microorganisms (GCM) 10K type strain sequencing project: providing services to taxonomists for standard genome sequencing and annotation.</title>
        <authorList>
            <consortium name="The Broad Institute Genomics Platform"/>
            <consortium name="The Broad Institute Genome Sequencing Center for Infectious Disease"/>
            <person name="Wu L."/>
            <person name="Ma J."/>
        </authorList>
    </citation>
    <scope>NUCLEOTIDE SEQUENCE [LARGE SCALE GENOMIC DNA]</scope>
    <source>
        <strain evidence="3">CGMCC 1.10106</strain>
    </source>
</reference>
<accession>A0ABQ1GNM5</accession>
<keyword evidence="1" id="KW-0472">Membrane</keyword>
<keyword evidence="3" id="KW-1185">Reference proteome</keyword>
<comment type="caution">
    <text evidence="2">The sequence shown here is derived from an EMBL/GenBank/DDBJ whole genome shotgun (WGS) entry which is preliminary data.</text>
</comment>
<sequence>MWRHQSAKAGSVVHLSVAIGRFFEALLWALARGVGVMAAWALLAVVVSAVVAVIVRAVWRRR</sequence>
<organism evidence="2 3">
    <name type="scientific">Sphingomonas psychrolutea</name>
    <dbReference type="NCBI Taxonomy" id="1259676"/>
    <lineage>
        <taxon>Bacteria</taxon>
        <taxon>Pseudomonadati</taxon>
        <taxon>Pseudomonadota</taxon>
        <taxon>Alphaproteobacteria</taxon>
        <taxon>Sphingomonadales</taxon>
        <taxon>Sphingomonadaceae</taxon>
        <taxon>Sphingomonas</taxon>
    </lineage>
</organism>
<dbReference type="Proteomes" id="UP000618591">
    <property type="component" value="Unassembled WGS sequence"/>
</dbReference>
<evidence type="ECO:0000256" key="1">
    <source>
        <dbReference type="SAM" id="Phobius"/>
    </source>
</evidence>
<keyword evidence="1" id="KW-0812">Transmembrane</keyword>
<proteinExistence type="predicted"/>
<evidence type="ECO:0000313" key="3">
    <source>
        <dbReference type="Proteomes" id="UP000618591"/>
    </source>
</evidence>
<feature type="transmembrane region" description="Helical" evidence="1">
    <location>
        <begin position="37"/>
        <end position="59"/>
    </location>
</feature>
<protein>
    <submittedName>
        <fullName evidence="2">Uncharacterized protein</fullName>
    </submittedName>
</protein>
<name>A0ABQ1GNM5_9SPHN</name>